<feature type="compositionally biased region" description="Basic and acidic residues" evidence="1">
    <location>
        <begin position="227"/>
        <end position="244"/>
    </location>
</feature>
<feature type="region of interest" description="Disordered" evidence="1">
    <location>
        <begin position="1"/>
        <end position="244"/>
    </location>
</feature>
<sequence length="244" mass="26345">MPQNRPSIRVPTSSTGQSRTPWVPGPADGPRPNHARRPRQFRPTARASNAIGAGRHTVVHTPDGEAHSSATPPGGRREDPLALRPPDSSPENRPPPTRWRRCHQLRAPRIRDTALAAPRCGRPTQRPRTACGARHSEIDWNPTPGRRPTPGQSADARGGRAEPGIPRSTGTRQTADAGAARRRSPGGRIARQTATPLREPGGTASPHPRAIHPRGIPPRCVVRTGGHRPDRTDGTRVPRETAQP</sequence>
<reference evidence="2 3" key="1">
    <citation type="submission" date="2016-10" db="EMBL/GenBank/DDBJ databases">
        <authorList>
            <person name="de Groot N.N."/>
        </authorList>
    </citation>
    <scope>NUCLEOTIDE SEQUENCE [LARGE SCALE GENOMIC DNA]</scope>
    <source>
        <strain evidence="2 3">JCM 11308</strain>
    </source>
</reference>
<proteinExistence type="predicted"/>
<dbReference type="EMBL" id="FNAB01000021">
    <property type="protein sequence ID" value="SDE55582.1"/>
    <property type="molecule type" value="Genomic_DNA"/>
</dbReference>
<accession>A0A1G7DW16</accession>
<keyword evidence="3" id="KW-1185">Reference proteome</keyword>
<evidence type="ECO:0000313" key="2">
    <source>
        <dbReference type="EMBL" id="SDE55582.1"/>
    </source>
</evidence>
<evidence type="ECO:0000313" key="3">
    <source>
        <dbReference type="Proteomes" id="UP000199417"/>
    </source>
</evidence>
<protein>
    <submittedName>
        <fullName evidence="2">Uncharacterized protein</fullName>
    </submittedName>
</protein>
<feature type="compositionally biased region" description="Basic residues" evidence="1">
    <location>
        <begin position="98"/>
        <end position="108"/>
    </location>
</feature>
<evidence type="ECO:0000256" key="1">
    <source>
        <dbReference type="SAM" id="MobiDB-lite"/>
    </source>
</evidence>
<feature type="compositionally biased region" description="Polar residues" evidence="1">
    <location>
        <begin position="1"/>
        <end position="20"/>
    </location>
</feature>
<dbReference type="AlphaFoldDB" id="A0A1G7DW16"/>
<name>A0A1G7DW16_9NOCA</name>
<gene>
    <name evidence="2" type="ORF">SAMN05444580_12115</name>
</gene>
<organism evidence="2 3">
    <name type="scientific">Rhodococcus tukisamuensis</name>
    <dbReference type="NCBI Taxonomy" id="168276"/>
    <lineage>
        <taxon>Bacteria</taxon>
        <taxon>Bacillati</taxon>
        <taxon>Actinomycetota</taxon>
        <taxon>Actinomycetes</taxon>
        <taxon>Mycobacteriales</taxon>
        <taxon>Nocardiaceae</taxon>
        <taxon>Rhodococcus</taxon>
    </lineage>
</organism>
<dbReference type="Proteomes" id="UP000199417">
    <property type="component" value="Unassembled WGS sequence"/>
</dbReference>